<dbReference type="Proteomes" id="UP001174936">
    <property type="component" value="Unassembled WGS sequence"/>
</dbReference>
<dbReference type="EMBL" id="JAULSV010000004">
    <property type="protein sequence ID" value="KAK0647152.1"/>
    <property type="molecule type" value="Genomic_DNA"/>
</dbReference>
<dbReference type="AlphaFoldDB" id="A0AA40CQP4"/>
<organism evidence="2 3">
    <name type="scientific">Cercophora newfieldiana</name>
    <dbReference type="NCBI Taxonomy" id="92897"/>
    <lineage>
        <taxon>Eukaryota</taxon>
        <taxon>Fungi</taxon>
        <taxon>Dikarya</taxon>
        <taxon>Ascomycota</taxon>
        <taxon>Pezizomycotina</taxon>
        <taxon>Sordariomycetes</taxon>
        <taxon>Sordariomycetidae</taxon>
        <taxon>Sordariales</taxon>
        <taxon>Lasiosphaeriaceae</taxon>
        <taxon>Cercophora</taxon>
    </lineage>
</organism>
<protein>
    <submittedName>
        <fullName evidence="2">Uncharacterized protein</fullName>
    </submittedName>
</protein>
<gene>
    <name evidence="2" type="ORF">B0T16DRAFT_172948</name>
</gene>
<evidence type="ECO:0000313" key="2">
    <source>
        <dbReference type="EMBL" id="KAK0647152.1"/>
    </source>
</evidence>
<keyword evidence="3" id="KW-1185">Reference proteome</keyword>
<proteinExistence type="predicted"/>
<accession>A0AA40CQP4</accession>
<feature type="region of interest" description="Disordered" evidence="1">
    <location>
        <begin position="448"/>
        <end position="473"/>
    </location>
</feature>
<sequence length="751" mass="82099">MADKLLSNQEKEAIEQIGIVNTLLRSAIEKCIPCSPDQYLTIAVPGTVIDLDHYDYGGSYVYDATQYIDPPMRVQLAEAKLVDNMCPLSNIMVGATGKSVARSYSRALDALVPFKASIHSLTGEGSNEAEDDPQKILSPGSKLYDNAMAYLITPNPKFQNQTPLEIYTLKQKQWAEAANAWDVAKANAMADSMMKYPDPSDIGKAKEDYQIWNQTHFRFYKSAVQAAYMEFVAMGDKYNVEANFGLVDVDSIMARIEDSKESMRNDIIVDANGADEVWRVELTPANWATLCKLKAQAWFDKNGTYSLDQLDTEIARLDALSVSLSAMKPKVNSGDFPIIGADPSPVEDGKPVDTLGALEKAIAGFYTATKGEVMTTKREALAKALADRAKYLRYKTASDMKDMSKTEDSPLEKWIDAKLVTVKSEKAKLEALRDKKLAAENYNLSIPVGANVPEEGNSATPDEKPQPESSGISLMKQGDERADDLFQGDVDDENKTDTSPAAATDIPRDLARRPLPTADPWTTVKCAISMQDMTKKNTESSWGMSVGAGVGWGLWSVGGSYSHDQARSDMVSDMASCDISVTFSAMVVNIRRAWLYPELFADTQLDVARGFLLSPGAQELQRLIHAQGTETTDGKRALKSLAQYNEFPAYPSSLLIAADTEISFSGNTTHVENHFRSQSNSGGVSVGWGPWAVSSNFHHSSASQSFRFASTSTGCKLSFGAPQIIGWVNEILPALPRPEGFEAMVQGIVPQ</sequence>
<evidence type="ECO:0000313" key="3">
    <source>
        <dbReference type="Proteomes" id="UP001174936"/>
    </source>
</evidence>
<reference evidence="2" key="1">
    <citation type="submission" date="2023-06" db="EMBL/GenBank/DDBJ databases">
        <title>Genome-scale phylogeny and comparative genomics of the fungal order Sordariales.</title>
        <authorList>
            <consortium name="Lawrence Berkeley National Laboratory"/>
            <person name="Hensen N."/>
            <person name="Bonometti L."/>
            <person name="Westerberg I."/>
            <person name="Brannstrom I.O."/>
            <person name="Guillou S."/>
            <person name="Cros-Aarteil S."/>
            <person name="Calhoun S."/>
            <person name="Haridas S."/>
            <person name="Kuo A."/>
            <person name="Mondo S."/>
            <person name="Pangilinan J."/>
            <person name="Riley R."/>
            <person name="Labutti K."/>
            <person name="Andreopoulos B."/>
            <person name="Lipzen A."/>
            <person name="Chen C."/>
            <person name="Yanf M."/>
            <person name="Daum C."/>
            <person name="Ng V."/>
            <person name="Clum A."/>
            <person name="Steindorff A."/>
            <person name="Ohm R."/>
            <person name="Martin F."/>
            <person name="Silar P."/>
            <person name="Natvig D."/>
            <person name="Lalanne C."/>
            <person name="Gautier V."/>
            <person name="Ament-Velasquez S.L."/>
            <person name="Kruys A."/>
            <person name="Hutchinson M.I."/>
            <person name="Powell A.J."/>
            <person name="Barry K."/>
            <person name="Miller A.N."/>
            <person name="Grigoriev I.V."/>
            <person name="Debuchy R."/>
            <person name="Gladieux P."/>
            <person name="Thoren M.H."/>
            <person name="Johannesson H."/>
        </authorList>
    </citation>
    <scope>NUCLEOTIDE SEQUENCE</scope>
    <source>
        <strain evidence="2">SMH2532-1</strain>
    </source>
</reference>
<comment type="caution">
    <text evidence="2">The sequence shown here is derived from an EMBL/GenBank/DDBJ whole genome shotgun (WGS) entry which is preliminary data.</text>
</comment>
<name>A0AA40CQP4_9PEZI</name>
<evidence type="ECO:0000256" key="1">
    <source>
        <dbReference type="SAM" id="MobiDB-lite"/>
    </source>
</evidence>